<evidence type="ECO:0000313" key="1">
    <source>
        <dbReference type="EMBL" id="MDQ4214266.1"/>
    </source>
</evidence>
<sequence>MNVDHVLLTRFNLPTGGVEARIRASEHWLANRWCLFERYCAPSVAAQVGADFDWVVYFDPDSPAWLKDAIRPYVQRGLFTAIFREEVPRQTLIADLRDVVRHGNGMLLTTNVDNDDGLAVDFLSRIRAAVDFEERRALYVVNGLVRDADGVYLRHDPENAFCSVAEPWAEPRTCWDDWHIMLGRSMPVVALDGEPGWLQVVHGENVSNRVRGRLVSAEPWAHLFPGMLQDIDPPGAARIAGDRLLVAPARWTRDTARSTLRRMAIAALGKDGMQALKARLRR</sequence>
<organism evidence="1 2">
    <name type="scientific">Microbacterium capsulatum</name>
    <dbReference type="NCBI Taxonomy" id="3041921"/>
    <lineage>
        <taxon>Bacteria</taxon>
        <taxon>Bacillati</taxon>
        <taxon>Actinomycetota</taxon>
        <taxon>Actinomycetes</taxon>
        <taxon>Micrococcales</taxon>
        <taxon>Microbacteriaceae</taxon>
        <taxon>Microbacterium</taxon>
    </lineage>
</organism>
<proteinExistence type="predicted"/>
<protein>
    <submittedName>
        <fullName evidence="1">Glycosyltransferase</fullName>
    </submittedName>
</protein>
<evidence type="ECO:0000313" key="2">
    <source>
        <dbReference type="Proteomes" id="UP001230289"/>
    </source>
</evidence>
<reference evidence="1 2" key="1">
    <citation type="submission" date="2023-08" db="EMBL/GenBank/DDBJ databases">
        <title>Microbacterium sp. nov., isolated from a waste landfill.</title>
        <authorList>
            <person name="Wen W."/>
        </authorList>
    </citation>
    <scope>NUCLEOTIDE SEQUENCE [LARGE SCALE GENOMIC DNA]</scope>
    <source>
        <strain evidence="1 2">ASV81</strain>
    </source>
</reference>
<name>A0ABU0XGS7_9MICO</name>
<comment type="caution">
    <text evidence="1">The sequence shown here is derived from an EMBL/GenBank/DDBJ whole genome shotgun (WGS) entry which is preliminary data.</text>
</comment>
<gene>
    <name evidence="1" type="ORF">RBR11_10105</name>
</gene>
<dbReference type="InterPro" id="IPR021466">
    <property type="entry name" value="Put_rhamnosyl_transferase"/>
</dbReference>
<dbReference type="Pfam" id="PF11316">
    <property type="entry name" value="Rhamno_transf"/>
    <property type="match status" value="1"/>
</dbReference>
<keyword evidence="2" id="KW-1185">Reference proteome</keyword>
<dbReference type="Proteomes" id="UP001230289">
    <property type="component" value="Unassembled WGS sequence"/>
</dbReference>
<accession>A0ABU0XGS7</accession>
<dbReference type="EMBL" id="JAVFCB010000005">
    <property type="protein sequence ID" value="MDQ4214266.1"/>
    <property type="molecule type" value="Genomic_DNA"/>
</dbReference>
<dbReference type="RefSeq" id="WP_308489203.1">
    <property type="nucleotide sequence ID" value="NZ_JAVFCB010000005.1"/>
</dbReference>